<keyword evidence="2" id="KW-1185">Reference proteome</keyword>
<sequence length="91" mass="10047">MSSREIAELTGKNYADVLRDVRVMLDQLSEVGSRFAGYYTASNGKQNFCFNLPKCETLVLVSGYSVELRARIMDRRMEVGGSGSVHHPGSS</sequence>
<name>A0ACC5T3N7_ENSAD</name>
<accession>A0ACC5T3N7</accession>
<organism evidence="1 2">
    <name type="scientific">Ensifer adhaerens</name>
    <name type="common">Sinorhizobium morelense</name>
    <dbReference type="NCBI Taxonomy" id="106592"/>
    <lineage>
        <taxon>Bacteria</taxon>
        <taxon>Pseudomonadati</taxon>
        <taxon>Pseudomonadota</taxon>
        <taxon>Alphaproteobacteria</taxon>
        <taxon>Hyphomicrobiales</taxon>
        <taxon>Rhizobiaceae</taxon>
        <taxon>Sinorhizobium/Ensifer group</taxon>
        <taxon>Ensifer</taxon>
    </lineage>
</organism>
<proteinExistence type="predicted"/>
<comment type="caution">
    <text evidence="1">The sequence shown here is derived from an EMBL/GenBank/DDBJ whole genome shotgun (WGS) entry which is preliminary data.</text>
</comment>
<evidence type="ECO:0000313" key="2">
    <source>
        <dbReference type="Proteomes" id="UP000823773"/>
    </source>
</evidence>
<evidence type="ECO:0000313" key="1">
    <source>
        <dbReference type="EMBL" id="MBP1875730.1"/>
    </source>
</evidence>
<protein>
    <submittedName>
        <fullName evidence="1">Phage regulator Rha-like protein</fullName>
    </submittedName>
</protein>
<dbReference type="EMBL" id="JAGGJR010000012">
    <property type="protein sequence ID" value="MBP1875730.1"/>
    <property type="molecule type" value="Genomic_DNA"/>
</dbReference>
<dbReference type="Proteomes" id="UP000823773">
    <property type="component" value="Unassembled WGS sequence"/>
</dbReference>
<gene>
    <name evidence="1" type="ORF">J2Z19_005467</name>
</gene>
<reference evidence="1" key="1">
    <citation type="submission" date="2021-03" db="EMBL/GenBank/DDBJ databases">
        <title>Genomic Encyclopedia of Type Strains, Phase IV (KMG-IV): sequencing the most valuable type-strain genomes for metagenomic binning, comparative biology and taxonomic classification.</title>
        <authorList>
            <person name="Goeker M."/>
        </authorList>
    </citation>
    <scope>NUCLEOTIDE SEQUENCE</scope>
    <source>
        <strain evidence="1">DSM 18131</strain>
    </source>
</reference>